<evidence type="ECO:0000256" key="7">
    <source>
        <dbReference type="HAMAP-Rule" id="MF_00607"/>
    </source>
</evidence>
<dbReference type="OrthoDB" id="9814755at2"/>
<feature type="binding site" evidence="7 8">
    <location>
        <position position="85"/>
    </location>
    <ligand>
        <name>S-adenosyl-L-methionine</name>
        <dbReference type="ChEBI" id="CHEBI:59789"/>
    </ligand>
</feature>
<evidence type="ECO:0000256" key="8">
    <source>
        <dbReference type="PROSITE-ProRule" id="PRU01026"/>
    </source>
</evidence>
<dbReference type="Gene3D" id="3.40.50.150">
    <property type="entry name" value="Vaccinia Virus protein VP39"/>
    <property type="match status" value="1"/>
</dbReference>
<evidence type="ECO:0000256" key="4">
    <source>
        <dbReference type="ARBA" id="ARBA00022679"/>
    </source>
</evidence>
<feature type="binding site" evidence="7 8">
    <location>
        <position position="60"/>
    </location>
    <ligand>
        <name>S-adenosyl-L-methionine</name>
        <dbReference type="ChEBI" id="CHEBI:59789"/>
    </ligand>
</feature>
<dbReference type="PROSITE" id="PS51689">
    <property type="entry name" value="SAM_RNA_A_N6_MT"/>
    <property type="match status" value="1"/>
</dbReference>
<dbReference type="GO" id="GO:0052908">
    <property type="term" value="F:16S rRNA (adenine(1518)-N(6)/adenine(1519)-N(6))-dimethyltransferase activity"/>
    <property type="evidence" value="ECO:0007669"/>
    <property type="project" value="UniProtKB-EC"/>
</dbReference>
<comment type="similarity">
    <text evidence="7">Belongs to the class I-like SAM-binding methyltransferase superfamily. rRNA adenine N(6)-methyltransferase family. RsmA subfamily.</text>
</comment>
<keyword evidence="3 7" id="KW-0489">Methyltransferase</keyword>
<feature type="domain" description="Ribosomal RNA adenine methylase transferase N-terminal" evidence="9">
    <location>
        <begin position="19"/>
        <end position="191"/>
    </location>
</feature>
<evidence type="ECO:0000256" key="2">
    <source>
        <dbReference type="ARBA" id="ARBA00022552"/>
    </source>
</evidence>
<keyword evidence="5 7" id="KW-0949">S-adenosyl-L-methionine</keyword>
<feature type="binding site" evidence="7 8">
    <location>
        <position position="39"/>
    </location>
    <ligand>
        <name>S-adenosyl-L-methionine</name>
        <dbReference type="ChEBI" id="CHEBI:59789"/>
    </ligand>
</feature>
<name>A0A3E0X1C3_9GAMM</name>
<keyword evidence="1 7" id="KW-0963">Cytoplasm</keyword>
<dbReference type="Proteomes" id="UP000256763">
    <property type="component" value="Unassembled WGS sequence"/>
</dbReference>
<keyword evidence="4 7" id="KW-0808">Transferase</keyword>
<keyword evidence="6 7" id="KW-0694">RNA-binding</keyword>
<evidence type="ECO:0000313" key="11">
    <source>
        <dbReference type="Proteomes" id="UP000256763"/>
    </source>
</evidence>
<comment type="subcellular location">
    <subcellularLocation>
        <location evidence="7">Cytoplasm</location>
    </subcellularLocation>
</comment>
<dbReference type="InterPro" id="IPR029063">
    <property type="entry name" value="SAM-dependent_MTases_sf"/>
</dbReference>
<evidence type="ECO:0000256" key="1">
    <source>
        <dbReference type="ARBA" id="ARBA00022490"/>
    </source>
</evidence>
<evidence type="ECO:0000256" key="3">
    <source>
        <dbReference type="ARBA" id="ARBA00022603"/>
    </source>
</evidence>
<feature type="binding site" evidence="7 8">
    <location>
        <position position="106"/>
    </location>
    <ligand>
        <name>S-adenosyl-L-methionine</name>
        <dbReference type="ChEBI" id="CHEBI:59789"/>
    </ligand>
</feature>
<dbReference type="SMART" id="SM00650">
    <property type="entry name" value="rADc"/>
    <property type="match status" value="1"/>
</dbReference>
<dbReference type="PROSITE" id="PS01131">
    <property type="entry name" value="RRNA_A_DIMETH"/>
    <property type="match status" value="1"/>
</dbReference>
<dbReference type="GO" id="GO:0005829">
    <property type="term" value="C:cytosol"/>
    <property type="evidence" value="ECO:0007669"/>
    <property type="project" value="TreeGrafter"/>
</dbReference>
<dbReference type="CDD" id="cd02440">
    <property type="entry name" value="AdoMet_MTases"/>
    <property type="match status" value="1"/>
</dbReference>
<dbReference type="InterPro" id="IPR020596">
    <property type="entry name" value="rRNA_Ade_Mease_Trfase_CS"/>
</dbReference>
<dbReference type="EMBL" id="NFZW01000001">
    <property type="protein sequence ID" value="RFA39453.1"/>
    <property type="molecule type" value="Genomic_DNA"/>
</dbReference>
<dbReference type="RefSeq" id="WP_116300590.1">
    <property type="nucleotide sequence ID" value="NZ_NFZV01000001.1"/>
</dbReference>
<keyword evidence="2 7" id="KW-0698">rRNA processing</keyword>
<feature type="binding site" evidence="7 8">
    <location>
        <position position="12"/>
    </location>
    <ligand>
        <name>S-adenosyl-L-methionine</name>
        <dbReference type="ChEBI" id="CHEBI:59789"/>
    </ligand>
</feature>
<evidence type="ECO:0000313" key="10">
    <source>
        <dbReference type="EMBL" id="RFA39453.1"/>
    </source>
</evidence>
<dbReference type="NCBIfam" id="TIGR00755">
    <property type="entry name" value="ksgA"/>
    <property type="match status" value="1"/>
</dbReference>
<accession>A0A3E0X1C3</accession>
<proteinExistence type="inferred from homology"/>
<comment type="catalytic activity">
    <reaction evidence="7">
        <text>adenosine(1518)/adenosine(1519) in 16S rRNA + 4 S-adenosyl-L-methionine = N(6)-dimethyladenosine(1518)/N(6)-dimethyladenosine(1519) in 16S rRNA + 4 S-adenosyl-L-homocysteine + 4 H(+)</text>
        <dbReference type="Rhea" id="RHEA:19609"/>
        <dbReference type="Rhea" id="RHEA-COMP:10232"/>
        <dbReference type="Rhea" id="RHEA-COMP:10233"/>
        <dbReference type="ChEBI" id="CHEBI:15378"/>
        <dbReference type="ChEBI" id="CHEBI:57856"/>
        <dbReference type="ChEBI" id="CHEBI:59789"/>
        <dbReference type="ChEBI" id="CHEBI:74411"/>
        <dbReference type="ChEBI" id="CHEBI:74493"/>
        <dbReference type="EC" id="2.1.1.182"/>
    </reaction>
</comment>
<dbReference type="InterPro" id="IPR011530">
    <property type="entry name" value="rRNA_adenine_dimethylase"/>
</dbReference>
<evidence type="ECO:0000259" key="9">
    <source>
        <dbReference type="SMART" id="SM00650"/>
    </source>
</evidence>
<dbReference type="AlphaFoldDB" id="A0A3E0X1C3"/>
<reference evidence="11" key="1">
    <citation type="submission" date="2017-05" db="EMBL/GenBank/DDBJ databases">
        <authorList>
            <person name="Sharma S."/>
            <person name="Sidhu C."/>
            <person name="Pinnaka A.K."/>
        </authorList>
    </citation>
    <scope>NUCLEOTIDE SEQUENCE [LARGE SCALE GENOMIC DNA]</scope>
    <source>
        <strain evidence="11">AK93</strain>
    </source>
</reference>
<keyword evidence="11" id="KW-1185">Reference proteome</keyword>
<dbReference type="InterPro" id="IPR001737">
    <property type="entry name" value="KsgA/Erm"/>
</dbReference>
<dbReference type="InterPro" id="IPR023165">
    <property type="entry name" value="rRNA_Ade_diMease-like_C"/>
</dbReference>
<feature type="binding site" evidence="7 8">
    <location>
        <position position="14"/>
    </location>
    <ligand>
        <name>S-adenosyl-L-methionine</name>
        <dbReference type="ChEBI" id="CHEBI:59789"/>
    </ligand>
</feature>
<dbReference type="FunFam" id="1.10.8.100:FF:000001">
    <property type="entry name" value="Ribosomal RNA small subunit methyltransferase A"/>
    <property type="match status" value="1"/>
</dbReference>
<dbReference type="EC" id="2.1.1.182" evidence="7"/>
<dbReference type="PANTHER" id="PTHR11727">
    <property type="entry name" value="DIMETHYLADENOSINE TRANSFERASE"/>
    <property type="match status" value="1"/>
</dbReference>
<evidence type="ECO:0000256" key="5">
    <source>
        <dbReference type="ARBA" id="ARBA00022691"/>
    </source>
</evidence>
<organism evidence="10 11">
    <name type="scientific">Alkalilimnicola ehrlichii</name>
    <dbReference type="NCBI Taxonomy" id="351052"/>
    <lineage>
        <taxon>Bacteria</taxon>
        <taxon>Pseudomonadati</taxon>
        <taxon>Pseudomonadota</taxon>
        <taxon>Gammaproteobacteria</taxon>
        <taxon>Chromatiales</taxon>
        <taxon>Ectothiorhodospiraceae</taxon>
        <taxon>Alkalilimnicola</taxon>
    </lineage>
</organism>
<comment type="caution">
    <text evidence="10">The sequence shown here is derived from an EMBL/GenBank/DDBJ whole genome shotgun (WGS) entry which is preliminary data.</text>
</comment>
<gene>
    <name evidence="7" type="primary">rsmA</name>
    <name evidence="7" type="synonym">ksgA</name>
    <name evidence="10" type="ORF">CAL65_01285</name>
</gene>
<dbReference type="GO" id="GO:0003723">
    <property type="term" value="F:RNA binding"/>
    <property type="evidence" value="ECO:0007669"/>
    <property type="project" value="UniProtKB-UniRule"/>
</dbReference>
<evidence type="ECO:0000256" key="6">
    <source>
        <dbReference type="ARBA" id="ARBA00022884"/>
    </source>
</evidence>
<sequence length="266" mass="29427">MKHRARKRFGQNFLNNPGIINRMVETIAPRAEDNIVEIGPGLGALTRPLLERCGRLQAVELDRDLPAKLRAHCAGAGELLIHEGDALTFSFSKLRAGDQRLRVVGNLPYNISTPLIFHLLEDIDAIEDMHFTLQKEVVDRLAAAPHTKAYGRLSVIVQYYCQVDSLFTIPPGAFRPVPKVDSAFVRLKPRRGIERMQVSDEALFARVVTQAFSQRRKTLRNTLKGLASESQLKASAIDPGARAEQIDLAGFIRLADALAVRADTGA</sequence>
<protein>
    <recommendedName>
        <fullName evidence="7">Ribosomal RNA small subunit methyltransferase A</fullName>
        <ecNumber evidence="7">2.1.1.182</ecNumber>
    </recommendedName>
    <alternativeName>
        <fullName evidence="7">16S rRNA (adenine(1518)-N(6)/adenine(1519)-N(6))-dimethyltransferase</fullName>
    </alternativeName>
    <alternativeName>
        <fullName evidence="7">16S rRNA dimethyladenosine transferase</fullName>
    </alternativeName>
    <alternativeName>
        <fullName evidence="7">16S rRNA dimethylase</fullName>
    </alternativeName>
    <alternativeName>
        <fullName evidence="7">S-adenosylmethionine-6-N', N'-adenosyl(rRNA) dimethyltransferase</fullName>
    </alternativeName>
</protein>
<comment type="function">
    <text evidence="7">Specifically dimethylates two adjacent adenosines (A1518 and A1519) in the loop of a conserved hairpin near the 3'-end of 16S rRNA in the 30S particle. May play a critical role in biogenesis of 30S subunits.</text>
</comment>
<dbReference type="InterPro" id="IPR020598">
    <property type="entry name" value="rRNA_Ade_methylase_Trfase_N"/>
</dbReference>
<dbReference type="Gene3D" id="1.10.8.100">
    <property type="entry name" value="Ribosomal RNA adenine dimethylase-like, domain 2"/>
    <property type="match status" value="1"/>
</dbReference>
<dbReference type="SUPFAM" id="SSF53335">
    <property type="entry name" value="S-adenosyl-L-methionine-dependent methyltransferases"/>
    <property type="match status" value="1"/>
</dbReference>
<dbReference type="HAMAP" id="MF_00607">
    <property type="entry name" value="16SrRNA_methyltr_A"/>
    <property type="match status" value="1"/>
</dbReference>
<dbReference type="Pfam" id="PF00398">
    <property type="entry name" value="RrnaAD"/>
    <property type="match status" value="1"/>
</dbReference>
<dbReference type="PANTHER" id="PTHR11727:SF7">
    <property type="entry name" value="DIMETHYLADENOSINE TRANSFERASE-RELATED"/>
    <property type="match status" value="1"/>
</dbReference>